<reference evidence="4" key="1">
    <citation type="submission" date="2021-02" db="EMBL/GenBank/DDBJ databases">
        <authorList>
            <person name="Dougan E. K."/>
            <person name="Rhodes N."/>
            <person name="Thang M."/>
            <person name="Chan C."/>
        </authorList>
    </citation>
    <scope>NUCLEOTIDE SEQUENCE</scope>
</reference>
<evidence type="ECO:0000259" key="3">
    <source>
        <dbReference type="PROSITE" id="PS50042"/>
    </source>
</evidence>
<dbReference type="AlphaFoldDB" id="A0A813JYX6"/>
<organism evidence="4 5">
    <name type="scientific">Polarella glacialis</name>
    <name type="common">Dinoflagellate</name>
    <dbReference type="NCBI Taxonomy" id="89957"/>
    <lineage>
        <taxon>Eukaryota</taxon>
        <taxon>Sar</taxon>
        <taxon>Alveolata</taxon>
        <taxon>Dinophyceae</taxon>
        <taxon>Suessiales</taxon>
        <taxon>Suessiaceae</taxon>
        <taxon>Polarella</taxon>
    </lineage>
</organism>
<sequence length="711" mass="78007">MTVSLCGCKVFVVDSLEALAASGRRASVDAAGDAADAVGDEHDFAICETVGKGESPGLLPGDMRSPYDVTCSERSVLLLLHANDYNVIFQPYHRQLQKAAQSFFRAHALCPGASSQQLQRLSTVLRHRSYQRGTLLMHAGESQRHVWMLRKGTCQMLASGTEAAIQFAKTAGKVEEHESEEEDGAPEEDSEERIQQLKKCMSGAVEEKRNEVLTRYAHGAMKVMLQGGRPQRQPGALGSVGPAAPAAVLCEPGTMLGEEILLFDAFREQLMARCMNTVRIESEALFYVIDITAFRLLLQCLGSEGLAEKVSERFGYRGSQLGRGQAASKQIEKTKKRLQQRENERLSRQQLHLPSCNGISGVTELEDPNSCLDVVLEHRKNPPDKGKPDTLCVLEGLGLNPLSLNGPGISAMKKVFSDKTALLNHQAEMHRFKNGGALRWKVPALSQNPMGDSISVNARYAEAVPSALLGSSSKKFLSPQPGSSPAVTSSIFFTEPDLEDTEPYPPPLERASSVPLLPRLKASSDELSEDRLASSDLRKFASQLAGGPSQSESAATLRNSSTKSSESQQARRLMKAFHRSVAGKTVVILTDKAEVRKSIMRALLSSAEEMDLLFVRTASELWTEFAKMKEQHHALIIDLNKAELKVESLVRTVRSSGRYLQLPIIVISNDRDLPDVVPLFQFFLNSFFETTGILSFVLLVFVVVLLIIILF</sequence>
<dbReference type="EMBL" id="CAJNNW010026655">
    <property type="protein sequence ID" value="CAE8686853.1"/>
    <property type="molecule type" value="Genomic_DNA"/>
</dbReference>
<dbReference type="Gene3D" id="2.60.120.10">
    <property type="entry name" value="Jelly Rolls"/>
    <property type="match status" value="1"/>
</dbReference>
<feature type="region of interest" description="Disordered" evidence="1">
    <location>
        <begin position="496"/>
        <end position="516"/>
    </location>
</feature>
<feature type="compositionally biased region" description="Acidic residues" evidence="1">
    <location>
        <begin position="177"/>
        <end position="191"/>
    </location>
</feature>
<feature type="transmembrane region" description="Helical" evidence="2">
    <location>
        <begin position="692"/>
        <end position="710"/>
    </location>
</feature>
<dbReference type="InterPro" id="IPR000595">
    <property type="entry name" value="cNMP-bd_dom"/>
</dbReference>
<dbReference type="SUPFAM" id="SSF51206">
    <property type="entry name" value="cAMP-binding domain-like"/>
    <property type="match status" value="1"/>
</dbReference>
<evidence type="ECO:0000313" key="5">
    <source>
        <dbReference type="Proteomes" id="UP000626109"/>
    </source>
</evidence>
<dbReference type="InterPro" id="IPR014710">
    <property type="entry name" value="RmlC-like_jellyroll"/>
</dbReference>
<feature type="region of interest" description="Disordered" evidence="1">
    <location>
        <begin position="543"/>
        <end position="570"/>
    </location>
</feature>
<keyword evidence="2" id="KW-0472">Membrane</keyword>
<proteinExistence type="predicted"/>
<dbReference type="PROSITE" id="PS50042">
    <property type="entry name" value="CNMP_BINDING_3"/>
    <property type="match status" value="1"/>
</dbReference>
<feature type="domain" description="Cyclic nucleotide-binding" evidence="3">
    <location>
        <begin position="109"/>
        <end position="157"/>
    </location>
</feature>
<dbReference type="InterPro" id="IPR018490">
    <property type="entry name" value="cNMP-bd_dom_sf"/>
</dbReference>
<feature type="region of interest" description="Disordered" evidence="1">
    <location>
        <begin position="169"/>
        <end position="192"/>
    </location>
</feature>
<keyword evidence="2" id="KW-1133">Transmembrane helix</keyword>
<name>A0A813JYX6_POLGL</name>
<evidence type="ECO:0000256" key="1">
    <source>
        <dbReference type="SAM" id="MobiDB-lite"/>
    </source>
</evidence>
<gene>
    <name evidence="4" type="ORF">PGLA2088_LOCUS25175</name>
</gene>
<feature type="compositionally biased region" description="Polar residues" evidence="1">
    <location>
        <begin position="548"/>
        <end position="570"/>
    </location>
</feature>
<keyword evidence="2" id="KW-0812">Transmembrane</keyword>
<evidence type="ECO:0000313" key="4">
    <source>
        <dbReference type="EMBL" id="CAE8686853.1"/>
    </source>
</evidence>
<protein>
    <recommendedName>
        <fullName evidence="3">Cyclic nucleotide-binding domain-containing protein</fullName>
    </recommendedName>
</protein>
<comment type="caution">
    <text evidence="4">The sequence shown here is derived from an EMBL/GenBank/DDBJ whole genome shotgun (WGS) entry which is preliminary data.</text>
</comment>
<accession>A0A813JYX6</accession>
<dbReference type="Proteomes" id="UP000626109">
    <property type="component" value="Unassembled WGS sequence"/>
</dbReference>
<evidence type="ECO:0000256" key="2">
    <source>
        <dbReference type="SAM" id="Phobius"/>
    </source>
</evidence>